<proteinExistence type="predicted"/>
<gene>
    <name evidence="2" type="ORF">HO173_006196</name>
</gene>
<keyword evidence="3" id="KW-1185">Reference proteome</keyword>
<evidence type="ECO:0000313" key="2">
    <source>
        <dbReference type="EMBL" id="KAF6235513.1"/>
    </source>
</evidence>
<dbReference type="EMBL" id="JACCJC010000024">
    <property type="protein sequence ID" value="KAF6235513.1"/>
    <property type="molecule type" value="Genomic_DNA"/>
</dbReference>
<evidence type="ECO:0000256" key="1">
    <source>
        <dbReference type="SAM" id="MobiDB-lite"/>
    </source>
</evidence>
<evidence type="ECO:0000313" key="3">
    <source>
        <dbReference type="Proteomes" id="UP000578531"/>
    </source>
</evidence>
<feature type="compositionally biased region" description="Polar residues" evidence="1">
    <location>
        <begin position="1"/>
        <end position="15"/>
    </location>
</feature>
<feature type="compositionally biased region" description="Polar residues" evidence="1">
    <location>
        <begin position="28"/>
        <end position="40"/>
    </location>
</feature>
<dbReference type="GeneID" id="59287857"/>
<comment type="caution">
    <text evidence="2">The sequence shown here is derived from an EMBL/GenBank/DDBJ whole genome shotgun (WGS) entry which is preliminary data.</text>
</comment>
<feature type="region of interest" description="Disordered" evidence="1">
    <location>
        <begin position="1"/>
        <end position="69"/>
    </location>
</feature>
<reference evidence="2 3" key="1">
    <citation type="journal article" date="2020" name="Genomics">
        <title>Complete, high-quality genomes from long-read metagenomic sequencing of two wolf lichen thalli reveals enigmatic genome architecture.</title>
        <authorList>
            <person name="McKenzie S.K."/>
            <person name="Walston R.F."/>
            <person name="Allen J.L."/>
        </authorList>
    </citation>
    <scope>NUCLEOTIDE SEQUENCE [LARGE SCALE GENOMIC DNA]</scope>
    <source>
        <strain evidence="2">WasteWater2</strain>
    </source>
</reference>
<sequence>MRNDSMASTPRNVSSLPDADDDYDSVYLENNPNITISDYQESIERPSSSHDDDDSEYHESKPSTPTPGH</sequence>
<dbReference type="Proteomes" id="UP000578531">
    <property type="component" value="Unassembled WGS sequence"/>
</dbReference>
<name>A0A8H6FVH6_9LECA</name>
<dbReference type="RefSeq" id="XP_037164881.1">
    <property type="nucleotide sequence ID" value="XM_037308107.1"/>
</dbReference>
<organism evidence="2 3">
    <name type="scientific">Letharia columbiana</name>
    <dbReference type="NCBI Taxonomy" id="112416"/>
    <lineage>
        <taxon>Eukaryota</taxon>
        <taxon>Fungi</taxon>
        <taxon>Dikarya</taxon>
        <taxon>Ascomycota</taxon>
        <taxon>Pezizomycotina</taxon>
        <taxon>Lecanoromycetes</taxon>
        <taxon>OSLEUM clade</taxon>
        <taxon>Lecanoromycetidae</taxon>
        <taxon>Lecanorales</taxon>
        <taxon>Lecanorineae</taxon>
        <taxon>Parmeliaceae</taxon>
        <taxon>Letharia</taxon>
    </lineage>
</organism>
<dbReference type="AlphaFoldDB" id="A0A8H6FVH6"/>
<protein>
    <submittedName>
        <fullName evidence="2">Uncharacterized protein</fullName>
    </submittedName>
</protein>
<accession>A0A8H6FVH6</accession>